<dbReference type="PRINTS" id="PR00480">
    <property type="entry name" value="ASTACIN"/>
</dbReference>
<keyword evidence="1 2" id="KW-0479">Metal-binding</keyword>
<keyword evidence="1 2" id="KW-0862">Zinc</keyword>
<dbReference type="EC" id="3.4.24.-" evidence="2"/>
<organism evidence="4 5">
    <name type="scientific">Meganyctiphanes norvegica</name>
    <name type="common">Northern krill</name>
    <name type="synonym">Thysanopoda norvegica</name>
    <dbReference type="NCBI Taxonomy" id="48144"/>
    <lineage>
        <taxon>Eukaryota</taxon>
        <taxon>Metazoa</taxon>
        <taxon>Ecdysozoa</taxon>
        <taxon>Arthropoda</taxon>
        <taxon>Crustacea</taxon>
        <taxon>Multicrustacea</taxon>
        <taxon>Malacostraca</taxon>
        <taxon>Eumalacostraca</taxon>
        <taxon>Eucarida</taxon>
        <taxon>Euphausiacea</taxon>
        <taxon>Euphausiidae</taxon>
        <taxon>Meganyctiphanes</taxon>
    </lineage>
</organism>
<dbReference type="EMBL" id="CAXKWB010011100">
    <property type="protein sequence ID" value="CAL4100033.1"/>
    <property type="molecule type" value="Genomic_DNA"/>
</dbReference>
<comment type="cofactor">
    <cofactor evidence="1 2">
        <name>Zn(2+)</name>
        <dbReference type="ChEBI" id="CHEBI:29105"/>
    </cofactor>
    <text evidence="1 2">Binds 1 zinc ion per subunit.</text>
</comment>
<feature type="domain" description="Peptidase M12A" evidence="3">
    <location>
        <begin position="58"/>
        <end position="254"/>
    </location>
</feature>
<dbReference type="CDD" id="cd04280">
    <property type="entry name" value="ZnMc_astacin_like"/>
    <property type="match status" value="1"/>
</dbReference>
<dbReference type="SUPFAM" id="SSF55486">
    <property type="entry name" value="Metalloproteases ('zincins'), catalytic domain"/>
    <property type="match status" value="1"/>
</dbReference>
<comment type="caution">
    <text evidence="1">Lacks conserved residue(s) required for the propagation of feature annotation.</text>
</comment>
<evidence type="ECO:0000259" key="3">
    <source>
        <dbReference type="PROSITE" id="PS51864"/>
    </source>
</evidence>
<keyword evidence="1 2" id="KW-0482">Metalloprotease</keyword>
<feature type="active site" evidence="1">
    <location>
        <position position="148"/>
    </location>
</feature>
<dbReference type="GO" id="GO:0004222">
    <property type="term" value="F:metalloendopeptidase activity"/>
    <property type="evidence" value="ECO:0007669"/>
    <property type="project" value="UniProtKB-UniRule"/>
</dbReference>
<keyword evidence="5" id="KW-1185">Reference proteome</keyword>
<dbReference type="Pfam" id="PF01400">
    <property type="entry name" value="Astacin"/>
    <property type="match status" value="1"/>
</dbReference>
<feature type="binding site" evidence="1">
    <location>
        <position position="151"/>
    </location>
    <ligand>
        <name>Zn(2+)</name>
        <dbReference type="ChEBI" id="CHEBI:29105"/>
        <note>catalytic</note>
    </ligand>
</feature>
<dbReference type="PANTHER" id="PTHR10127">
    <property type="entry name" value="DISCOIDIN, CUB, EGF, LAMININ , AND ZINC METALLOPROTEASE DOMAIN CONTAINING"/>
    <property type="match status" value="1"/>
</dbReference>
<keyword evidence="1 2" id="KW-0645">Protease</keyword>
<accession>A0AAV2QVS1</accession>
<feature type="binding site" evidence="1">
    <location>
        <position position="157"/>
    </location>
    <ligand>
        <name>Zn(2+)</name>
        <dbReference type="ChEBI" id="CHEBI:29105"/>
        <note>catalytic</note>
    </ligand>
</feature>
<gene>
    <name evidence="4" type="ORF">MNOR_LOCUS16694</name>
</gene>
<protein>
    <recommendedName>
        <fullName evidence="2">Metalloendopeptidase</fullName>
        <ecNumber evidence="2">3.4.24.-</ecNumber>
    </recommendedName>
</protein>
<feature type="non-terminal residue" evidence="4">
    <location>
        <position position="1"/>
    </location>
</feature>
<dbReference type="InterPro" id="IPR001506">
    <property type="entry name" value="Peptidase_M12A"/>
</dbReference>
<dbReference type="SMART" id="SM00235">
    <property type="entry name" value="ZnMc"/>
    <property type="match status" value="1"/>
</dbReference>
<feature type="signal peptide" evidence="2">
    <location>
        <begin position="1"/>
        <end position="20"/>
    </location>
</feature>
<dbReference type="PROSITE" id="PS51864">
    <property type="entry name" value="ASTACIN"/>
    <property type="match status" value="1"/>
</dbReference>
<feature type="chain" id="PRO_5043113679" description="Metalloendopeptidase" evidence="2">
    <location>
        <begin position="21"/>
        <end position="258"/>
    </location>
</feature>
<dbReference type="PANTHER" id="PTHR10127:SF883">
    <property type="entry name" value="ZINC METALLOPROTEINASE NAS-8"/>
    <property type="match status" value="1"/>
</dbReference>
<keyword evidence="2" id="KW-0732">Signal</keyword>
<dbReference type="GO" id="GO:0008270">
    <property type="term" value="F:zinc ion binding"/>
    <property type="evidence" value="ECO:0007669"/>
    <property type="project" value="UniProtKB-UniRule"/>
</dbReference>
<dbReference type="Gene3D" id="3.40.390.10">
    <property type="entry name" value="Collagenase (Catalytic Domain)"/>
    <property type="match status" value="1"/>
</dbReference>
<evidence type="ECO:0000256" key="2">
    <source>
        <dbReference type="RuleBase" id="RU361183"/>
    </source>
</evidence>
<sequence length="258" mass="28729">QSRGNMKLVVLASLVGLSLGAPSSGILASLKLRNAGLYQGDIKGIAGVKPGEEHMGRAAINDDAYLWTNGVVPYQIMDPSTQSMIRGAMDEIEAKTCVRFVPHSNENDYIYITSSSSGCWSYVGSYGGAQEVSLDRNGCLYHGTAIHELMHAIGFYHEHCRNDRDSYVYIHYENVQAGYAYAFDKDTNWRYVGEGYNYNSIMHYGAYSFSVDPWQTKTIDVLMDGYTISDPWEKSEMAQSDANQINNLYAGQCGLREK</sequence>
<keyword evidence="1 2" id="KW-0378">Hydrolase</keyword>
<dbReference type="GO" id="GO:0006508">
    <property type="term" value="P:proteolysis"/>
    <property type="evidence" value="ECO:0007669"/>
    <property type="project" value="UniProtKB-KW"/>
</dbReference>
<dbReference type="InterPro" id="IPR034035">
    <property type="entry name" value="Astacin-like_dom"/>
</dbReference>
<evidence type="ECO:0000313" key="5">
    <source>
        <dbReference type="Proteomes" id="UP001497623"/>
    </source>
</evidence>
<evidence type="ECO:0000256" key="1">
    <source>
        <dbReference type="PROSITE-ProRule" id="PRU01211"/>
    </source>
</evidence>
<dbReference type="InterPro" id="IPR024079">
    <property type="entry name" value="MetalloPept_cat_dom_sf"/>
</dbReference>
<proteinExistence type="predicted"/>
<dbReference type="Proteomes" id="UP001497623">
    <property type="component" value="Unassembled WGS sequence"/>
</dbReference>
<reference evidence="4 5" key="1">
    <citation type="submission" date="2024-05" db="EMBL/GenBank/DDBJ databases">
        <authorList>
            <person name="Wallberg A."/>
        </authorList>
    </citation>
    <scope>NUCLEOTIDE SEQUENCE [LARGE SCALE GENOMIC DNA]</scope>
</reference>
<name>A0AAV2QVS1_MEGNR</name>
<comment type="caution">
    <text evidence="4">The sequence shown here is derived from an EMBL/GenBank/DDBJ whole genome shotgun (WGS) entry which is preliminary data.</text>
</comment>
<evidence type="ECO:0000313" key="4">
    <source>
        <dbReference type="EMBL" id="CAL4100033.1"/>
    </source>
</evidence>
<dbReference type="AlphaFoldDB" id="A0AAV2QVS1"/>
<dbReference type="InterPro" id="IPR006026">
    <property type="entry name" value="Peptidase_Metallo"/>
</dbReference>
<feature type="binding site" evidence="1">
    <location>
        <position position="147"/>
    </location>
    <ligand>
        <name>Zn(2+)</name>
        <dbReference type="ChEBI" id="CHEBI:29105"/>
        <note>catalytic</note>
    </ligand>
</feature>